<reference evidence="1" key="1">
    <citation type="journal article" date="2020" name="Stud. Mycol.">
        <title>101 Dothideomycetes genomes: a test case for predicting lifestyles and emergence of pathogens.</title>
        <authorList>
            <person name="Haridas S."/>
            <person name="Albert R."/>
            <person name="Binder M."/>
            <person name="Bloem J."/>
            <person name="Labutti K."/>
            <person name="Salamov A."/>
            <person name="Andreopoulos B."/>
            <person name="Baker S."/>
            <person name="Barry K."/>
            <person name="Bills G."/>
            <person name="Bluhm B."/>
            <person name="Cannon C."/>
            <person name="Castanera R."/>
            <person name="Culley D."/>
            <person name="Daum C."/>
            <person name="Ezra D."/>
            <person name="Gonzalez J."/>
            <person name="Henrissat B."/>
            <person name="Kuo A."/>
            <person name="Liang C."/>
            <person name="Lipzen A."/>
            <person name="Lutzoni F."/>
            <person name="Magnuson J."/>
            <person name="Mondo S."/>
            <person name="Nolan M."/>
            <person name="Ohm R."/>
            <person name="Pangilinan J."/>
            <person name="Park H.-J."/>
            <person name="Ramirez L."/>
            <person name="Alfaro M."/>
            <person name="Sun H."/>
            <person name="Tritt A."/>
            <person name="Yoshinaga Y."/>
            <person name="Zwiers L.-H."/>
            <person name="Turgeon B."/>
            <person name="Goodwin S."/>
            <person name="Spatafora J."/>
            <person name="Crous P."/>
            <person name="Grigoriev I."/>
        </authorList>
    </citation>
    <scope>NUCLEOTIDE SEQUENCE</scope>
    <source>
        <strain evidence="1">CBS 262.69</strain>
    </source>
</reference>
<dbReference type="AlphaFoldDB" id="A0A6G1HIF9"/>
<protein>
    <submittedName>
        <fullName evidence="1">Uncharacterized protein</fullName>
    </submittedName>
</protein>
<organism evidence="1 2">
    <name type="scientific">Trichodelitschia bisporula</name>
    <dbReference type="NCBI Taxonomy" id="703511"/>
    <lineage>
        <taxon>Eukaryota</taxon>
        <taxon>Fungi</taxon>
        <taxon>Dikarya</taxon>
        <taxon>Ascomycota</taxon>
        <taxon>Pezizomycotina</taxon>
        <taxon>Dothideomycetes</taxon>
        <taxon>Dothideomycetes incertae sedis</taxon>
        <taxon>Phaeotrichales</taxon>
        <taxon>Phaeotrichaceae</taxon>
        <taxon>Trichodelitschia</taxon>
    </lineage>
</organism>
<gene>
    <name evidence="1" type="ORF">EJ06DRAFT_267678</name>
</gene>
<proteinExistence type="predicted"/>
<evidence type="ECO:0000313" key="1">
    <source>
        <dbReference type="EMBL" id="KAF2395684.1"/>
    </source>
</evidence>
<sequence length="104" mass="11506">MHEAGGTLSGTGGTTHVTQKGTIRLPCRLRDGRTVIHTVNDVCYHPDSPINILSAMKMRKTGLMLDWSDGGIKNRDGVEIAMAFEEDGIILIRMQLPRRQSCRT</sequence>
<dbReference type="Proteomes" id="UP000799640">
    <property type="component" value="Unassembled WGS sequence"/>
</dbReference>
<accession>A0A6G1HIF9</accession>
<dbReference type="EMBL" id="ML996712">
    <property type="protein sequence ID" value="KAF2395684.1"/>
    <property type="molecule type" value="Genomic_DNA"/>
</dbReference>
<name>A0A6G1HIF9_9PEZI</name>
<keyword evidence="2" id="KW-1185">Reference proteome</keyword>
<evidence type="ECO:0000313" key="2">
    <source>
        <dbReference type="Proteomes" id="UP000799640"/>
    </source>
</evidence>